<evidence type="ECO:0000313" key="3">
    <source>
        <dbReference type="Proteomes" id="UP000070501"/>
    </source>
</evidence>
<protein>
    <submittedName>
        <fullName evidence="2">Uncharacterized protein</fullName>
    </submittedName>
</protein>
<feature type="region of interest" description="Disordered" evidence="1">
    <location>
        <begin position="1"/>
        <end position="83"/>
    </location>
</feature>
<dbReference type="AlphaFoldDB" id="A0A136J697"/>
<evidence type="ECO:0000313" key="2">
    <source>
        <dbReference type="EMBL" id="KXJ92639.1"/>
    </source>
</evidence>
<keyword evidence="3" id="KW-1185">Reference proteome</keyword>
<name>A0A136J697_9PEZI</name>
<dbReference type="OrthoDB" id="5119144at2759"/>
<feature type="compositionally biased region" description="Polar residues" evidence="1">
    <location>
        <begin position="1"/>
        <end position="11"/>
    </location>
</feature>
<sequence length="83" mass="9121">MAAFTFTTYTQAPVARGRSGYNKDGEDEEDKFRNSGRSGYNKDGEDEEDKLRNSGRSGYNKDGEDEEDKASPFITASLGVLAV</sequence>
<accession>A0A136J697</accession>
<dbReference type="Proteomes" id="UP000070501">
    <property type="component" value="Unassembled WGS sequence"/>
</dbReference>
<dbReference type="EMBL" id="KQ964248">
    <property type="protein sequence ID" value="KXJ92639.1"/>
    <property type="molecule type" value="Genomic_DNA"/>
</dbReference>
<organism evidence="2 3">
    <name type="scientific">Microdochium bolleyi</name>
    <dbReference type="NCBI Taxonomy" id="196109"/>
    <lineage>
        <taxon>Eukaryota</taxon>
        <taxon>Fungi</taxon>
        <taxon>Dikarya</taxon>
        <taxon>Ascomycota</taxon>
        <taxon>Pezizomycotina</taxon>
        <taxon>Sordariomycetes</taxon>
        <taxon>Xylariomycetidae</taxon>
        <taxon>Xylariales</taxon>
        <taxon>Microdochiaceae</taxon>
        <taxon>Microdochium</taxon>
    </lineage>
</organism>
<dbReference type="InParanoid" id="A0A136J697"/>
<evidence type="ECO:0000256" key="1">
    <source>
        <dbReference type="SAM" id="MobiDB-lite"/>
    </source>
</evidence>
<gene>
    <name evidence="2" type="ORF">Micbo1qcDRAFT_202850</name>
</gene>
<reference evidence="3" key="1">
    <citation type="submission" date="2016-02" db="EMBL/GenBank/DDBJ databases">
        <title>Draft genome sequence of Microdochium bolleyi, a fungal endophyte of beachgrass.</title>
        <authorList>
            <consortium name="DOE Joint Genome Institute"/>
            <person name="David A.S."/>
            <person name="May G."/>
            <person name="Haridas S."/>
            <person name="Lim J."/>
            <person name="Wang M."/>
            <person name="Labutti K."/>
            <person name="Lipzen A."/>
            <person name="Barry K."/>
            <person name="Grigoriev I.V."/>
        </authorList>
    </citation>
    <scope>NUCLEOTIDE SEQUENCE [LARGE SCALE GENOMIC DNA]</scope>
    <source>
        <strain evidence="3">J235TASD1</strain>
    </source>
</reference>
<proteinExistence type="predicted"/>